<dbReference type="STRING" id="1302690.BUE76_21220"/>
<dbReference type="Gene3D" id="3.30.565.10">
    <property type="entry name" value="Histidine kinase-like ATPase, C-terminal domain"/>
    <property type="match status" value="1"/>
</dbReference>
<proteinExistence type="inferred from homology"/>
<dbReference type="InterPro" id="IPR020667">
    <property type="entry name" value="DNA_mismatch_repair_MutL"/>
</dbReference>
<dbReference type="Pfam" id="PF13589">
    <property type="entry name" value="HATPase_c_3"/>
    <property type="match status" value="1"/>
</dbReference>
<dbReference type="InterPro" id="IPR014721">
    <property type="entry name" value="Ribsml_uS5_D2-typ_fold_subgr"/>
</dbReference>
<dbReference type="CDD" id="cd00782">
    <property type="entry name" value="MutL_Trans"/>
    <property type="match status" value="1"/>
</dbReference>
<dbReference type="SUPFAM" id="SSF118116">
    <property type="entry name" value="DNA mismatch repair protein MutL"/>
    <property type="match status" value="1"/>
</dbReference>
<dbReference type="SUPFAM" id="SSF55874">
    <property type="entry name" value="ATPase domain of HSP90 chaperone/DNA topoisomerase II/histidine kinase"/>
    <property type="match status" value="1"/>
</dbReference>
<organism evidence="9 10">
    <name type="scientific">Cnuella takakiae</name>
    <dbReference type="NCBI Taxonomy" id="1302690"/>
    <lineage>
        <taxon>Bacteria</taxon>
        <taxon>Pseudomonadati</taxon>
        <taxon>Bacteroidota</taxon>
        <taxon>Chitinophagia</taxon>
        <taxon>Chitinophagales</taxon>
        <taxon>Chitinophagaceae</taxon>
        <taxon>Cnuella</taxon>
    </lineage>
</organism>
<dbReference type="InterPro" id="IPR042120">
    <property type="entry name" value="MutL_C_dimsub"/>
</dbReference>
<gene>
    <name evidence="5" type="primary">mutL</name>
    <name evidence="9" type="ORF">SAMN05444008_11051</name>
</gene>
<dbReference type="Gene3D" id="3.30.1540.20">
    <property type="entry name" value="MutL, C-terminal domain, dimerisation subdomain"/>
    <property type="match status" value="1"/>
</dbReference>
<dbReference type="GO" id="GO:0140664">
    <property type="term" value="F:ATP-dependent DNA damage sensor activity"/>
    <property type="evidence" value="ECO:0007669"/>
    <property type="project" value="InterPro"/>
</dbReference>
<dbReference type="InterPro" id="IPR014790">
    <property type="entry name" value="MutL_C"/>
</dbReference>
<evidence type="ECO:0000313" key="10">
    <source>
        <dbReference type="Proteomes" id="UP000184368"/>
    </source>
</evidence>
<reference evidence="9 10" key="1">
    <citation type="submission" date="2016-11" db="EMBL/GenBank/DDBJ databases">
        <authorList>
            <person name="Jaros S."/>
            <person name="Januszkiewicz K."/>
            <person name="Wedrychowicz H."/>
        </authorList>
    </citation>
    <scope>NUCLEOTIDE SEQUENCE [LARGE SCALE GENOMIC DNA]</scope>
    <source>
        <strain evidence="9 10">DSM 26897</strain>
    </source>
</reference>
<dbReference type="NCBIfam" id="TIGR00585">
    <property type="entry name" value="mutl"/>
    <property type="match status" value="1"/>
</dbReference>
<dbReference type="GO" id="GO:0006298">
    <property type="term" value="P:mismatch repair"/>
    <property type="evidence" value="ECO:0007669"/>
    <property type="project" value="UniProtKB-UniRule"/>
</dbReference>
<feature type="region of interest" description="Disordered" evidence="6">
    <location>
        <begin position="377"/>
        <end position="415"/>
    </location>
</feature>
<dbReference type="GO" id="GO:0005524">
    <property type="term" value="F:ATP binding"/>
    <property type="evidence" value="ECO:0007669"/>
    <property type="project" value="InterPro"/>
</dbReference>
<dbReference type="SMART" id="SM01340">
    <property type="entry name" value="DNA_mis_repair"/>
    <property type="match status" value="1"/>
</dbReference>
<evidence type="ECO:0000256" key="3">
    <source>
        <dbReference type="ARBA" id="ARBA00022763"/>
    </source>
</evidence>
<dbReference type="InterPro" id="IPR020568">
    <property type="entry name" value="Ribosomal_Su5_D2-typ_SF"/>
</dbReference>
<feature type="domain" description="DNA mismatch repair protein S5" evidence="8">
    <location>
        <begin position="209"/>
        <end position="327"/>
    </location>
</feature>
<evidence type="ECO:0000256" key="1">
    <source>
        <dbReference type="ARBA" id="ARBA00006082"/>
    </source>
</evidence>
<dbReference type="AlphaFoldDB" id="A0A1M5D2P9"/>
<evidence type="ECO:0000256" key="5">
    <source>
        <dbReference type="HAMAP-Rule" id="MF_00149"/>
    </source>
</evidence>
<feature type="domain" description="MutL C-terminal dimerisation" evidence="7">
    <location>
        <begin position="465"/>
        <end position="607"/>
    </location>
</feature>
<dbReference type="Gene3D" id="3.30.230.10">
    <property type="match status" value="1"/>
</dbReference>
<feature type="region of interest" description="Disordered" evidence="6">
    <location>
        <begin position="432"/>
        <end position="455"/>
    </location>
</feature>
<dbReference type="SMART" id="SM00853">
    <property type="entry name" value="MutL_C"/>
    <property type="match status" value="1"/>
</dbReference>
<comment type="similarity">
    <text evidence="1 5">Belongs to the DNA mismatch repair MutL/HexB family.</text>
</comment>
<dbReference type="RefSeq" id="WP_073044150.1">
    <property type="nucleotide sequence ID" value="NZ_FQUO01000010.1"/>
</dbReference>
<dbReference type="InterPro" id="IPR014762">
    <property type="entry name" value="DNA_mismatch_repair_CS"/>
</dbReference>
<dbReference type="InterPro" id="IPR036890">
    <property type="entry name" value="HATPase_C_sf"/>
</dbReference>
<evidence type="ECO:0000259" key="8">
    <source>
        <dbReference type="SMART" id="SM01340"/>
    </source>
</evidence>
<evidence type="ECO:0000256" key="6">
    <source>
        <dbReference type="SAM" id="MobiDB-lite"/>
    </source>
</evidence>
<dbReference type="EMBL" id="FQUO01000010">
    <property type="protein sequence ID" value="SHF61224.1"/>
    <property type="molecule type" value="Genomic_DNA"/>
</dbReference>
<dbReference type="FunFam" id="3.30.565.10:FF:000003">
    <property type="entry name" value="DNA mismatch repair endonuclease MutL"/>
    <property type="match status" value="1"/>
</dbReference>
<dbReference type="InterPro" id="IPR013507">
    <property type="entry name" value="DNA_mismatch_S5_2-like"/>
</dbReference>
<dbReference type="Gene3D" id="3.30.1370.100">
    <property type="entry name" value="MutL, C-terminal domain, regulatory subdomain"/>
    <property type="match status" value="1"/>
</dbReference>
<name>A0A1M5D2P9_9BACT</name>
<sequence>MADKILLLPDNIANQIAAGEVIQRPASAVKELLENAVDAGATEIKLIINDAGKALVQVIDNGSGMSETDARMAFERHATSKIRNIDDLFHIRTMGFRGEALASIAAVAQVELRTRRAEDEVGTCLDIENSMVVNQQPVAAPVGTSISMKNLFFNVPARRNFLKSNPAEMRHIVDEFMRVALAFPAIFFSLHSNGQQLFHLEAGSLKQRIVQLLGNHYNHKLVSVKEETDYLNIQGFVGKPETAKKTRGDQFFFVNNRFIRSAYLNHAVQNAYQELIPADAFPMYVLFIDLDPTQVDVNVHPTKQEIKFEDEKIVYAFVQAAVKHALAQFSITPTLDFDLDASIQSLDSVQKPYTEEQKSAASGTSLFQAFTSAGQAHKIEPSRSSGGGFPSLRDFSSGTPAPSVSSGLVSPEEDLKPEPGFSSLLAAAMETVPETQPTVETAPVQSSFTSHSQFTSAPSGITEVKLTQLFGTYILMPAAQKFLLIHQQAAHERILYDRLVQSIQGKPIATQRSLFPATIELSTADAMLLGELVPDLNQMGYTIEPFGKNSFVVQGTPADITSGNERIILERILEQYKHFNSELKLTRREMLLRSVAWQQAIKAGTSLSEREMQQLVADLFACATPNATPTGRPTYMEFKKENLDKQFGR</sequence>
<dbReference type="OrthoDB" id="9763467at2"/>
<keyword evidence="4 5" id="KW-0234">DNA repair</keyword>
<dbReference type="PANTHER" id="PTHR10073:SF12">
    <property type="entry name" value="DNA MISMATCH REPAIR PROTEIN MLH1"/>
    <property type="match status" value="1"/>
</dbReference>
<protein>
    <recommendedName>
        <fullName evidence="2 5">DNA mismatch repair protein MutL</fullName>
    </recommendedName>
</protein>
<dbReference type="GO" id="GO:0016887">
    <property type="term" value="F:ATP hydrolysis activity"/>
    <property type="evidence" value="ECO:0007669"/>
    <property type="project" value="InterPro"/>
</dbReference>
<feature type="compositionally biased region" description="Polar residues" evidence="6">
    <location>
        <begin position="394"/>
        <end position="408"/>
    </location>
</feature>
<keyword evidence="10" id="KW-1185">Reference proteome</keyword>
<dbReference type="HAMAP" id="MF_00149">
    <property type="entry name" value="DNA_mis_repair"/>
    <property type="match status" value="1"/>
</dbReference>
<dbReference type="GO" id="GO:0032300">
    <property type="term" value="C:mismatch repair complex"/>
    <property type="evidence" value="ECO:0007669"/>
    <property type="project" value="InterPro"/>
</dbReference>
<dbReference type="InterPro" id="IPR038973">
    <property type="entry name" value="MutL/Mlh/Pms-like"/>
</dbReference>
<comment type="function">
    <text evidence="5">This protein is involved in the repair of mismatches in DNA. It is required for dam-dependent methyl-directed DNA mismatch repair. May act as a 'molecular matchmaker', a protein that promotes the formation of a stable complex between two or more DNA-binding proteins in an ATP-dependent manner without itself being part of a final effector complex.</text>
</comment>
<evidence type="ECO:0000259" key="7">
    <source>
        <dbReference type="SMART" id="SM00853"/>
    </source>
</evidence>
<evidence type="ECO:0000313" key="9">
    <source>
        <dbReference type="EMBL" id="SHF61224.1"/>
    </source>
</evidence>
<dbReference type="PANTHER" id="PTHR10073">
    <property type="entry name" value="DNA MISMATCH REPAIR PROTEIN MLH, PMS, MUTL"/>
    <property type="match status" value="1"/>
</dbReference>
<dbReference type="Pfam" id="PF08676">
    <property type="entry name" value="MutL_C"/>
    <property type="match status" value="1"/>
</dbReference>
<keyword evidence="3 5" id="KW-0227">DNA damage</keyword>
<dbReference type="CDD" id="cd16926">
    <property type="entry name" value="HATPase_MutL-MLH-PMS-like"/>
    <property type="match status" value="1"/>
</dbReference>
<accession>A0A1M5D2P9</accession>
<dbReference type="Proteomes" id="UP000184368">
    <property type="component" value="Unassembled WGS sequence"/>
</dbReference>
<dbReference type="PROSITE" id="PS00058">
    <property type="entry name" value="DNA_MISMATCH_REPAIR_1"/>
    <property type="match status" value="1"/>
</dbReference>
<dbReference type="InterPro" id="IPR042121">
    <property type="entry name" value="MutL_C_regsub"/>
</dbReference>
<evidence type="ECO:0000256" key="4">
    <source>
        <dbReference type="ARBA" id="ARBA00023204"/>
    </source>
</evidence>
<dbReference type="GO" id="GO:0030983">
    <property type="term" value="F:mismatched DNA binding"/>
    <property type="evidence" value="ECO:0007669"/>
    <property type="project" value="InterPro"/>
</dbReference>
<evidence type="ECO:0000256" key="2">
    <source>
        <dbReference type="ARBA" id="ARBA00021975"/>
    </source>
</evidence>
<dbReference type="SUPFAM" id="SSF54211">
    <property type="entry name" value="Ribosomal protein S5 domain 2-like"/>
    <property type="match status" value="1"/>
</dbReference>
<dbReference type="InterPro" id="IPR002099">
    <property type="entry name" value="MutL/Mlh/PMS"/>
</dbReference>
<dbReference type="Pfam" id="PF01119">
    <property type="entry name" value="DNA_mis_repair"/>
    <property type="match status" value="1"/>
</dbReference>
<dbReference type="InterPro" id="IPR037198">
    <property type="entry name" value="MutL_C_sf"/>
</dbReference>